<gene>
    <name evidence="2" type="ORF">BG015_004611</name>
</gene>
<evidence type="ECO:0000313" key="3">
    <source>
        <dbReference type="Proteomes" id="UP000748756"/>
    </source>
</evidence>
<feature type="region of interest" description="Disordered" evidence="1">
    <location>
        <begin position="54"/>
        <end position="77"/>
    </location>
</feature>
<dbReference type="Gene3D" id="2.60.20.30">
    <property type="match status" value="1"/>
</dbReference>
<proteinExistence type="predicted"/>
<comment type="caution">
    <text evidence="2">The sequence shown here is derived from an EMBL/GenBank/DDBJ whole genome shotgun (WGS) entry which is preliminary data.</text>
</comment>
<evidence type="ECO:0000256" key="1">
    <source>
        <dbReference type="SAM" id="MobiDB-lite"/>
    </source>
</evidence>
<name>A0A9P5S2C9_9FUNG</name>
<dbReference type="EMBL" id="JAAAUQ010000216">
    <property type="protein sequence ID" value="KAF9152830.1"/>
    <property type="molecule type" value="Genomic_DNA"/>
</dbReference>
<sequence length="239" mass="26640">MRIIADTLIQTFGVSRFHTSAVHEDTYSKVTIIPKIFESDNMVVLYSTDQEGHSSFLSPRTTSQNANPTPEISRPSPRTTILATASTSMVTAMSTSTVSRSAATRVCPTEYIFYERDNCYGAITLRTTKEMMDEIKQPFKSCSIRVQYPSDYNGWGNPPSGSDLVLYRQPWYKGSSSAKLSGKKCHELKGQGVLNFKSKTDQTYTFYCDAGCKGKVLEKSKGPNSRINTYLTPQSVKIE</sequence>
<accession>A0A9P5S2C9</accession>
<evidence type="ECO:0000313" key="2">
    <source>
        <dbReference type="EMBL" id="KAF9152830.1"/>
    </source>
</evidence>
<dbReference type="InterPro" id="IPR015791">
    <property type="entry name" value="Antimic/Inh_G_crystallin-like"/>
</dbReference>
<dbReference type="AlphaFoldDB" id="A0A9P5S2C9"/>
<dbReference type="Proteomes" id="UP000748756">
    <property type="component" value="Unassembled WGS sequence"/>
</dbReference>
<organism evidence="2 3">
    <name type="scientific">Linnemannia schmuckeri</name>
    <dbReference type="NCBI Taxonomy" id="64567"/>
    <lineage>
        <taxon>Eukaryota</taxon>
        <taxon>Fungi</taxon>
        <taxon>Fungi incertae sedis</taxon>
        <taxon>Mucoromycota</taxon>
        <taxon>Mortierellomycotina</taxon>
        <taxon>Mortierellomycetes</taxon>
        <taxon>Mortierellales</taxon>
        <taxon>Mortierellaceae</taxon>
        <taxon>Linnemannia</taxon>
    </lineage>
</organism>
<protein>
    <submittedName>
        <fullName evidence="2">Uncharacterized protein</fullName>
    </submittedName>
</protein>
<dbReference type="OrthoDB" id="2428367at2759"/>
<keyword evidence="3" id="KW-1185">Reference proteome</keyword>
<reference evidence="2" key="1">
    <citation type="journal article" date="2020" name="Fungal Divers.">
        <title>Resolving the Mortierellaceae phylogeny through synthesis of multi-gene phylogenetics and phylogenomics.</title>
        <authorList>
            <person name="Vandepol N."/>
            <person name="Liber J."/>
            <person name="Desiro A."/>
            <person name="Na H."/>
            <person name="Kennedy M."/>
            <person name="Barry K."/>
            <person name="Grigoriev I.V."/>
            <person name="Miller A.N."/>
            <person name="O'Donnell K."/>
            <person name="Stajich J.E."/>
            <person name="Bonito G."/>
        </authorList>
    </citation>
    <scope>NUCLEOTIDE SEQUENCE</scope>
    <source>
        <strain evidence="2">NRRL 6426</strain>
    </source>
</reference>